<comment type="caution">
    <text evidence="2">The sequence shown here is derived from an EMBL/GenBank/DDBJ whole genome shotgun (WGS) entry which is preliminary data.</text>
</comment>
<sequence>MATAAGGQYGTDGLGSAVMSPSNNRLSTKAAGSEGRKGAEAQAMRPVFLTFHNPVMEGEYLMQVAKSRWPVLCFVFCFDVVCFSFRVAASLANVALSEGKAGRFFGVAHAAAGRWLWGCILVCMCHHRAGSFSPVKALVDTFLQLSPQLFNMGLLYTFVGFVNRRSRKLGDHAARQEELLLSLCMAMAVCNLLASLTETTSQARMQQASSVASEAQHDCKQQFNDTRHCRTQRTSPAAESICAPGLLPHRIMHPAAGHPDPAAPGLVPWAFQSRGRAAP</sequence>
<gene>
    <name evidence="2" type="ORF">HaLaN_15332</name>
</gene>
<name>A0A699Z7C2_HAELA</name>
<evidence type="ECO:0000313" key="2">
    <source>
        <dbReference type="EMBL" id="GFH18513.1"/>
    </source>
</evidence>
<dbReference type="Proteomes" id="UP000485058">
    <property type="component" value="Unassembled WGS sequence"/>
</dbReference>
<accession>A0A699Z7C2</accession>
<protein>
    <submittedName>
        <fullName evidence="2">Uncharacterized protein</fullName>
    </submittedName>
</protein>
<proteinExistence type="predicted"/>
<evidence type="ECO:0000313" key="3">
    <source>
        <dbReference type="Proteomes" id="UP000485058"/>
    </source>
</evidence>
<reference evidence="2 3" key="1">
    <citation type="submission" date="2020-02" db="EMBL/GenBank/DDBJ databases">
        <title>Draft genome sequence of Haematococcus lacustris strain NIES-144.</title>
        <authorList>
            <person name="Morimoto D."/>
            <person name="Nakagawa S."/>
            <person name="Yoshida T."/>
            <person name="Sawayama S."/>
        </authorList>
    </citation>
    <scope>NUCLEOTIDE SEQUENCE [LARGE SCALE GENOMIC DNA]</scope>
    <source>
        <strain evidence="2 3">NIES-144</strain>
    </source>
</reference>
<keyword evidence="3" id="KW-1185">Reference proteome</keyword>
<feature type="region of interest" description="Disordered" evidence="1">
    <location>
        <begin position="15"/>
        <end position="38"/>
    </location>
</feature>
<dbReference type="EMBL" id="BLLF01001311">
    <property type="protein sequence ID" value="GFH18513.1"/>
    <property type="molecule type" value="Genomic_DNA"/>
</dbReference>
<dbReference type="AlphaFoldDB" id="A0A699Z7C2"/>
<evidence type="ECO:0000256" key="1">
    <source>
        <dbReference type="SAM" id="MobiDB-lite"/>
    </source>
</evidence>
<organism evidence="2 3">
    <name type="scientific">Haematococcus lacustris</name>
    <name type="common">Green alga</name>
    <name type="synonym">Haematococcus pluvialis</name>
    <dbReference type="NCBI Taxonomy" id="44745"/>
    <lineage>
        <taxon>Eukaryota</taxon>
        <taxon>Viridiplantae</taxon>
        <taxon>Chlorophyta</taxon>
        <taxon>core chlorophytes</taxon>
        <taxon>Chlorophyceae</taxon>
        <taxon>CS clade</taxon>
        <taxon>Chlamydomonadales</taxon>
        <taxon>Haematococcaceae</taxon>
        <taxon>Haematococcus</taxon>
    </lineage>
</organism>